<dbReference type="AlphaFoldDB" id="A0A096A7I3"/>
<accession>A0A096A7I3</accession>
<dbReference type="OrthoDB" id="964176at2"/>
<evidence type="ECO:0000313" key="2">
    <source>
        <dbReference type="Proteomes" id="UP000029525"/>
    </source>
</evidence>
<dbReference type="InterPro" id="IPR006522">
    <property type="entry name" value="Phage_virion_morphogenesis"/>
</dbReference>
<dbReference type="RefSeq" id="WP_036868622.1">
    <property type="nucleotide sequence ID" value="NZ_JRNQ01000103.1"/>
</dbReference>
<evidence type="ECO:0000313" key="1">
    <source>
        <dbReference type="EMBL" id="KGF43033.1"/>
    </source>
</evidence>
<reference evidence="1 2" key="1">
    <citation type="submission" date="2014-07" db="EMBL/GenBank/DDBJ databases">
        <authorList>
            <person name="McCorrison J."/>
            <person name="Sanka R."/>
            <person name="Torralba M."/>
            <person name="Gillis M."/>
            <person name="Haft D.H."/>
            <person name="Methe B."/>
            <person name="Sutton G."/>
            <person name="Nelson K.E."/>
        </authorList>
    </citation>
    <scope>NUCLEOTIDE SEQUENCE [LARGE SCALE GENOMIC DNA]</scope>
    <source>
        <strain evidence="1 2">DNF00320</strain>
    </source>
</reference>
<dbReference type="Pfam" id="PF05069">
    <property type="entry name" value="Phage_tail_S"/>
    <property type="match status" value="1"/>
</dbReference>
<sequence>MNIKELEEYFRTLPNTIMEDCAQIVAETATEHFKQSFTRKGFDGNPWAAARTPKKRGSLLIDSGALMNSIRPLEVSKSRVVIAAGNAKVTYARVHNEGFNGTVSVPAHIRKTKKGSVSVTAHTRTAHIIQRQFLGDAEELNKKIKERLVGYINSVTSH</sequence>
<evidence type="ECO:0008006" key="3">
    <source>
        <dbReference type="Google" id="ProtNLM"/>
    </source>
</evidence>
<name>A0A096A7I3_9BACT</name>
<dbReference type="Proteomes" id="UP000029525">
    <property type="component" value="Unassembled WGS sequence"/>
</dbReference>
<gene>
    <name evidence="1" type="ORF">HMPREF0647_10590</name>
</gene>
<organism evidence="1 2">
    <name type="scientific">Prevotella bivia DNF00320</name>
    <dbReference type="NCBI Taxonomy" id="1401068"/>
    <lineage>
        <taxon>Bacteria</taxon>
        <taxon>Pseudomonadati</taxon>
        <taxon>Bacteroidota</taxon>
        <taxon>Bacteroidia</taxon>
        <taxon>Bacteroidales</taxon>
        <taxon>Prevotellaceae</taxon>
        <taxon>Prevotella</taxon>
    </lineage>
</organism>
<dbReference type="EMBL" id="JRNQ01000103">
    <property type="protein sequence ID" value="KGF43033.1"/>
    <property type="molecule type" value="Genomic_DNA"/>
</dbReference>
<protein>
    <recommendedName>
        <fullName evidence="3">Phage virion morphogenesis protein</fullName>
    </recommendedName>
</protein>
<comment type="caution">
    <text evidence="1">The sequence shown here is derived from an EMBL/GenBank/DDBJ whole genome shotgun (WGS) entry which is preliminary data.</text>
</comment>
<proteinExistence type="predicted"/>